<gene>
    <name evidence="1" type="ORF">F4821DRAFT_258134</name>
</gene>
<evidence type="ECO:0000313" key="1">
    <source>
        <dbReference type="EMBL" id="KAI6088302.1"/>
    </source>
</evidence>
<dbReference type="Proteomes" id="UP001497680">
    <property type="component" value="Unassembled WGS sequence"/>
</dbReference>
<dbReference type="EMBL" id="MU394302">
    <property type="protein sequence ID" value="KAI6088302.1"/>
    <property type="molecule type" value="Genomic_DNA"/>
</dbReference>
<reference evidence="1 2" key="1">
    <citation type="journal article" date="2022" name="New Phytol.">
        <title>Ecological generalism drives hyperdiversity of secondary metabolite gene clusters in xylarialean endophytes.</title>
        <authorList>
            <person name="Franco M.E.E."/>
            <person name="Wisecaver J.H."/>
            <person name="Arnold A.E."/>
            <person name="Ju Y.M."/>
            <person name="Slot J.C."/>
            <person name="Ahrendt S."/>
            <person name="Moore L.P."/>
            <person name="Eastman K.E."/>
            <person name="Scott K."/>
            <person name="Konkel Z."/>
            <person name="Mondo S.J."/>
            <person name="Kuo A."/>
            <person name="Hayes R.D."/>
            <person name="Haridas S."/>
            <person name="Andreopoulos B."/>
            <person name="Riley R."/>
            <person name="LaButti K."/>
            <person name="Pangilinan J."/>
            <person name="Lipzen A."/>
            <person name="Amirebrahimi M."/>
            <person name="Yan J."/>
            <person name="Adam C."/>
            <person name="Keymanesh K."/>
            <person name="Ng V."/>
            <person name="Louie K."/>
            <person name="Northen T."/>
            <person name="Drula E."/>
            <person name="Henrissat B."/>
            <person name="Hsieh H.M."/>
            <person name="Youens-Clark K."/>
            <person name="Lutzoni F."/>
            <person name="Miadlikowska J."/>
            <person name="Eastwood D.C."/>
            <person name="Hamelin R.C."/>
            <person name="Grigoriev I.V."/>
            <person name="U'Ren J.M."/>
        </authorList>
    </citation>
    <scope>NUCLEOTIDE SEQUENCE [LARGE SCALE GENOMIC DNA]</scope>
    <source>
        <strain evidence="1 2">ER1909</strain>
    </source>
</reference>
<keyword evidence="2" id="KW-1185">Reference proteome</keyword>
<sequence>MASGNNGQRNVTFAPGQHSAPPTSAATARAGNNPGHNNNGNNGNRSGNHIQFADPAADGINFRGHAHSGPPPRYHSPPPSYTSERPPPPPRNSEQPPPPYTSERPPPYSRHPPPTPVSSNYTSGWVHRRPAECPRVGGYRVVQ</sequence>
<name>A0ACC0D6X3_9PEZI</name>
<proteinExistence type="predicted"/>
<evidence type="ECO:0000313" key="2">
    <source>
        <dbReference type="Proteomes" id="UP001497680"/>
    </source>
</evidence>
<comment type="caution">
    <text evidence="1">The sequence shown here is derived from an EMBL/GenBank/DDBJ whole genome shotgun (WGS) entry which is preliminary data.</text>
</comment>
<accession>A0ACC0D6X3</accession>
<protein>
    <submittedName>
        <fullName evidence="1">Uncharacterized protein</fullName>
    </submittedName>
</protein>
<organism evidence="1 2">
    <name type="scientific">Hypoxylon rubiginosum</name>
    <dbReference type="NCBI Taxonomy" id="110542"/>
    <lineage>
        <taxon>Eukaryota</taxon>
        <taxon>Fungi</taxon>
        <taxon>Dikarya</taxon>
        <taxon>Ascomycota</taxon>
        <taxon>Pezizomycotina</taxon>
        <taxon>Sordariomycetes</taxon>
        <taxon>Xylariomycetidae</taxon>
        <taxon>Xylariales</taxon>
        <taxon>Hypoxylaceae</taxon>
        <taxon>Hypoxylon</taxon>
    </lineage>
</organism>